<organism evidence="2 3">
    <name type="scientific">Streptosporangium fragile</name>
    <dbReference type="NCBI Taxonomy" id="46186"/>
    <lineage>
        <taxon>Bacteria</taxon>
        <taxon>Bacillati</taxon>
        <taxon>Actinomycetota</taxon>
        <taxon>Actinomycetes</taxon>
        <taxon>Streptosporangiales</taxon>
        <taxon>Streptosporangiaceae</taxon>
        <taxon>Streptosporangium</taxon>
    </lineage>
</organism>
<dbReference type="EMBL" id="BAAAVI010000022">
    <property type="protein sequence ID" value="GAA2873627.1"/>
    <property type="molecule type" value="Genomic_DNA"/>
</dbReference>
<feature type="transmembrane region" description="Helical" evidence="1">
    <location>
        <begin position="21"/>
        <end position="47"/>
    </location>
</feature>
<evidence type="ECO:0000256" key="1">
    <source>
        <dbReference type="SAM" id="Phobius"/>
    </source>
</evidence>
<gene>
    <name evidence="2" type="ORF">GCM10010517_34180</name>
</gene>
<accession>A0ABP6IDU4</accession>
<evidence type="ECO:0000313" key="2">
    <source>
        <dbReference type="EMBL" id="GAA2873627.1"/>
    </source>
</evidence>
<keyword evidence="1" id="KW-0812">Transmembrane</keyword>
<evidence type="ECO:0000313" key="3">
    <source>
        <dbReference type="Proteomes" id="UP001500831"/>
    </source>
</evidence>
<keyword evidence="1" id="KW-1133">Transmembrane helix</keyword>
<comment type="caution">
    <text evidence="2">The sequence shown here is derived from an EMBL/GenBank/DDBJ whole genome shotgun (WGS) entry which is preliminary data.</text>
</comment>
<dbReference type="Proteomes" id="UP001500831">
    <property type="component" value="Unassembled WGS sequence"/>
</dbReference>
<proteinExistence type="predicted"/>
<keyword evidence="3" id="KW-1185">Reference proteome</keyword>
<reference evidence="3" key="1">
    <citation type="journal article" date="2019" name="Int. J. Syst. Evol. Microbiol.">
        <title>The Global Catalogue of Microorganisms (GCM) 10K type strain sequencing project: providing services to taxonomists for standard genome sequencing and annotation.</title>
        <authorList>
            <consortium name="The Broad Institute Genomics Platform"/>
            <consortium name="The Broad Institute Genome Sequencing Center for Infectious Disease"/>
            <person name="Wu L."/>
            <person name="Ma J."/>
        </authorList>
    </citation>
    <scope>NUCLEOTIDE SEQUENCE [LARGE SCALE GENOMIC DNA]</scope>
    <source>
        <strain evidence="3">JCM 6242</strain>
    </source>
</reference>
<keyword evidence="1" id="KW-0472">Membrane</keyword>
<name>A0ABP6IDU4_9ACTN</name>
<protein>
    <submittedName>
        <fullName evidence="2">Uncharacterized protein</fullName>
    </submittedName>
</protein>
<sequence>MSENKNFMMSVTVPESWGRQVRVVVIAIVVVAFVVMCGGEDLLALLVRP</sequence>
<dbReference type="RefSeq" id="WP_344972399.1">
    <property type="nucleotide sequence ID" value="NZ_BAAAVI010000022.1"/>
</dbReference>